<evidence type="ECO:0000256" key="1">
    <source>
        <dbReference type="SAM" id="MobiDB-lite"/>
    </source>
</evidence>
<evidence type="ECO:0000313" key="2">
    <source>
        <dbReference type="EMBL" id="TQM80594.1"/>
    </source>
</evidence>
<name>A0A543JCU0_9PSEU</name>
<proteinExistence type="predicted"/>
<dbReference type="AlphaFoldDB" id="A0A543JCU0"/>
<comment type="caution">
    <text evidence="2">The sequence shown here is derived from an EMBL/GenBank/DDBJ whole genome shotgun (WGS) entry which is preliminary data.</text>
</comment>
<dbReference type="RefSeq" id="WP_141978669.1">
    <property type="nucleotide sequence ID" value="NZ_VFPP01000001.1"/>
</dbReference>
<feature type="compositionally biased region" description="Basic residues" evidence="1">
    <location>
        <begin position="33"/>
        <end position="45"/>
    </location>
</feature>
<organism evidence="2 3">
    <name type="scientific">Saccharothrix saharensis</name>
    <dbReference type="NCBI Taxonomy" id="571190"/>
    <lineage>
        <taxon>Bacteria</taxon>
        <taxon>Bacillati</taxon>
        <taxon>Actinomycetota</taxon>
        <taxon>Actinomycetes</taxon>
        <taxon>Pseudonocardiales</taxon>
        <taxon>Pseudonocardiaceae</taxon>
        <taxon>Saccharothrix</taxon>
    </lineage>
</organism>
<reference evidence="2 3" key="1">
    <citation type="submission" date="2019-06" db="EMBL/GenBank/DDBJ databases">
        <title>Sequencing the genomes of 1000 actinobacteria strains.</title>
        <authorList>
            <person name="Klenk H.-P."/>
        </authorList>
    </citation>
    <scope>NUCLEOTIDE SEQUENCE [LARGE SCALE GENOMIC DNA]</scope>
    <source>
        <strain evidence="2 3">DSM 45456</strain>
    </source>
</reference>
<evidence type="ECO:0000313" key="3">
    <source>
        <dbReference type="Proteomes" id="UP000316628"/>
    </source>
</evidence>
<dbReference type="EMBL" id="VFPP01000001">
    <property type="protein sequence ID" value="TQM80594.1"/>
    <property type="molecule type" value="Genomic_DNA"/>
</dbReference>
<feature type="region of interest" description="Disordered" evidence="1">
    <location>
        <begin position="23"/>
        <end position="45"/>
    </location>
</feature>
<dbReference type="OrthoDB" id="4549522at2"/>
<keyword evidence="3" id="KW-1185">Reference proteome</keyword>
<protein>
    <submittedName>
        <fullName evidence="2">Uncharacterized protein</fullName>
    </submittedName>
</protein>
<sequence length="318" mass="34435">MDAYGLEDHPDLNDAKWIREATRRAEKEARANRPGRRRRPLPRLSRGRARAVAGVALVAAMLSGVAAWSAVGPDRSRPAAWTGVDLERPFTGTPAAGWADGEAGVVAPPAEAVGGFTADEVAQAYERVRQAVIASRLDRRVVERHDVEPFLGLLAPDLQDHMRPLFDGRHDVEATMVVTRVATGWPLLPAAPKVNGTMRAEAGGPGELVVRTNYVFAYAFAAPEPGRVTGPLDIVAMNRVVMDYVVRSGPDVRDTSRGLWTDQSSGFTYSMSCDAIDRGFLAPSIADPRVDGPAVPEREPEEYFDPTQPLLTEDGCVD</sequence>
<feature type="region of interest" description="Disordered" evidence="1">
    <location>
        <begin position="288"/>
        <end position="318"/>
    </location>
</feature>
<accession>A0A543JCU0</accession>
<dbReference type="Proteomes" id="UP000316628">
    <property type="component" value="Unassembled WGS sequence"/>
</dbReference>
<gene>
    <name evidence="2" type="ORF">FHX81_2932</name>
</gene>